<dbReference type="Pfam" id="PF11864">
    <property type="entry name" value="DUF3384"/>
    <property type="match status" value="1"/>
</dbReference>
<evidence type="ECO:0000256" key="14">
    <source>
        <dbReference type="SAM" id="SignalP"/>
    </source>
</evidence>
<feature type="region of interest" description="Disordered" evidence="13">
    <location>
        <begin position="733"/>
        <end position="758"/>
    </location>
</feature>
<keyword evidence="3" id="KW-0963">Cytoplasm</keyword>
<comment type="function">
    <text evidence="9">Catalytic component of the TSC-TBC complex, a multiprotein complex that acts as a negative regulator of the canonical mTORC1 complex, an evolutionarily conserved central nutrient sensor that stimulates anabolic reactions and macromolecule biosynthesis to promote cellular biomass generation and growth. Within the TSC-TBC complex, TSC2 acts as a GTPase-activating protein (GAP) for the small GTPase RHEB, a direct activator of the protein kinase activity of mTORC1. In absence of nutrients, the TSC-TBC complex inhibits mTORC1, thereby preventing phosphorylation of ribosomal protein S6 kinase (RPS6KB1 and RPS6KB2) and EIF4EBP1 (4E-BP1) by the mTORC1 signaling. The TSC-TBC complex is inactivated in response to nutrients, relieving inhibition of mTORC1. Involved in microtubule-mediated protein transport via its ability to regulate mTORC1 signaling. Also stimulates the intrinsic GTPase activity of the Ras-related proteins RAP1A and RAB5.</text>
</comment>
<dbReference type="PaxDb" id="10029-XP_007606632.1"/>
<dbReference type="InterPro" id="IPR000331">
    <property type="entry name" value="Rap/Ran_GAP_dom"/>
</dbReference>
<gene>
    <name evidence="16" type="ORF">I79_007965</name>
</gene>
<dbReference type="GO" id="GO:0030178">
    <property type="term" value="P:negative regulation of Wnt signaling pathway"/>
    <property type="evidence" value="ECO:0007669"/>
    <property type="project" value="TreeGrafter"/>
</dbReference>
<dbReference type="InterPro" id="IPR003913">
    <property type="entry name" value="Tuberin"/>
</dbReference>
<reference evidence="17" key="1">
    <citation type="journal article" date="2011" name="Nat. Biotechnol.">
        <title>The genomic sequence of the Chinese hamster ovary (CHO)-K1 cell line.</title>
        <authorList>
            <person name="Xu X."/>
            <person name="Nagarajan H."/>
            <person name="Lewis N.E."/>
            <person name="Pan S."/>
            <person name="Cai Z."/>
            <person name="Liu X."/>
            <person name="Chen W."/>
            <person name="Xie M."/>
            <person name="Wang W."/>
            <person name="Hammond S."/>
            <person name="Andersen M.R."/>
            <person name="Neff N."/>
            <person name="Passarelli B."/>
            <person name="Koh W."/>
            <person name="Fan H.C."/>
            <person name="Wang J."/>
            <person name="Gui Y."/>
            <person name="Lee K.H."/>
            <person name="Betenbaugh M.J."/>
            <person name="Quake S.R."/>
            <person name="Famili I."/>
            <person name="Palsson B.O."/>
            <person name="Wang J."/>
        </authorList>
    </citation>
    <scope>NUCLEOTIDE SEQUENCE [LARGE SCALE GENOMIC DNA]</scope>
    <source>
        <strain evidence="17">CHO K1 cell line</strain>
    </source>
</reference>
<dbReference type="FunCoup" id="G3HBQ8">
    <property type="interactions" value="1072"/>
</dbReference>
<evidence type="ECO:0000256" key="1">
    <source>
        <dbReference type="ARBA" id="ARBA00004514"/>
    </source>
</evidence>
<evidence type="ECO:0000313" key="17">
    <source>
        <dbReference type="Proteomes" id="UP000001075"/>
    </source>
</evidence>
<keyword evidence="14" id="KW-0732">Signal</keyword>
<dbReference type="GO" id="GO:0051726">
    <property type="term" value="P:regulation of cell cycle"/>
    <property type="evidence" value="ECO:0007669"/>
    <property type="project" value="TreeGrafter"/>
</dbReference>
<feature type="region of interest" description="Disordered" evidence="13">
    <location>
        <begin position="1144"/>
        <end position="1228"/>
    </location>
</feature>
<dbReference type="eggNOG" id="KOG3687">
    <property type="taxonomic scope" value="Eukaryota"/>
</dbReference>
<dbReference type="GO" id="GO:0051898">
    <property type="term" value="P:negative regulation of phosphatidylinositol 3-kinase/protein kinase B signal transduction"/>
    <property type="evidence" value="ECO:0007669"/>
    <property type="project" value="TreeGrafter"/>
</dbReference>
<evidence type="ECO:0000256" key="11">
    <source>
        <dbReference type="ARBA" id="ARBA00076246"/>
    </source>
</evidence>
<comment type="subcellular location">
    <subcellularLocation>
        <location evidence="1">Cytoplasm</location>
        <location evidence="1">Cytosol</location>
    </subcellularLocation>
    <subcellularLocation>
        <location evidence="8">Lysosome membrane</location>
        <topology evidence="8">Peripheral membrane protein</topology>
    </subcellularLocation>
</comment>
<dbReference type="GO" id="GO:0005634">
    <property type="term" value="C:nucleus"/>
    <property type="evidence" value="ECO:0007669"/>
    <property type="project" value="InterPro"/>
</dbReference>
<dbReference type="GO" id="GO:0051056">
    <property type="term" value="P:regulation of small GTPase mediated signal transduction"/>
    <property type="evidence" value="ECO:0007669"/>
    <property type="project" value="InterPro"/>
</dbReference>
<dbReference type="GO" id="GO:0005765">
    <property type="term" value="C:lysosomal membrane"/>
    <property type="evidence" value="ECO:0007669"/>
    <property type="project" value="UniProtKB-SubCell"/>
</dbReference>
<keyword evidence="7" id="KW-0458">Lysosome</keyword>
<dbReference type="SUPFAM" id="SSF111347">
    <property type="entry name" value="Rap/Ran-GAP"/>
    <property type="match status" value="1"/>
</dbReference>
<evidence type="ECO:0000313" key="16">
    <source>
        <dbReference type="EMBL" id="EGW04447.1"/>
    </source>
</evidence>
<keyword evidence="2 12" id="KW-0343">GTPase activation</keyword>
<feature type="chain" id="PRO_5012338946" description="Tuberin" evidence="14">
    <location>
        <begin position="16"/>
        <end position="1546"/>
    </location>
</feature>
<feature type="region of interest" description="Disordered" evidence="13">
    <location>
        <begin position="1015"/>
        <end position="1096"/>
    </location>
</feature>
<protein>
    <recommendedName>
        <fullName evidence="10">Tuberin</fullName>
    </recommendedName>
    <alternativeName>
        <fullName evidence="11">Tuberous sclerosis 2 protein homolog</fullName>
    </alternativeName>
</protein>
<dbReference type="GO" id="GO:0033596">
    <property type="term" value="C:TSC1-TSC2 complex"/>
    <property type="evidence" value="ECO:0007669"/>
    <property type="project" value="InterPro"/>
</dbReference>
<dbReference type="PROSITE" id="PS50085">
    <property type="entry name" value="RAPGAP"/>
    <property type="match status" value="1"/>
</dbReference>
<dbReference type="Pfam" id="PF02145">
    <property type="entry name" value="Rap_GAP"/>
    <property type="match status" value="1"/>
</dbReference>
<evidence type="ECO:0000256" key="8">
    <source>
        <dbReference type="ARBA" id="ARBA00023765"/>
    </source>
</evidence>
<dbReference type="Proteomes" id="UP000001075">
    <property type="component" value="Unassembled WGS sequence"/>
</dbReference>
<dbReference type="InParanoid" id="G3HBQ8"/>
<evidence type="ECO:0000256" key="7">
    <source>
        <dbReference type="ARBA" id="ARBA00023228"/>
    </source>
</evidence>
<evidence type="ECO:0000256" key="4">
    <source>
        <dbReference type="ARBA" id="ARBA00022553"/>
    </source>
</evidence>
<feature type="region of interest" description="Disordered" evidence="13">
    <location>
        <begin position="836"/>
        <end position="936"/>
    </location>
</feature>
<evidence type="ECO:0000256" key="3">
    <source>
        <dbReference type="ARBA" id="ARBA00022490"/>
    </source>
</evidence>
<feature type="signal peptide" evidence="14">
    <location>
        <begin position="1"/>
        <end position="15"/>
    </location>
</feature>
<dbReference type="InterPro" id="IPR035974">
    <property type="entry name" value="Rap/Ran-GAP_sf"/>
</dbReference>
<dbReference type="GO" id="GO:0045202">
    <property type="term" value="C:synapse"/>
    <property type="evidence" value="ECO:0007669"/>
    <property type="project" value="UniProtKB-ARBA"/>
</dbReference>
<dbReference type="STRING" id="10029.G3HBQ8"/>
<keyword evidence="6" id="KW-0472">Membrane</keyword>
<dbReference type="InterPro" id="IPR024584">
    <property type="entry name" value="Tuberin_N"/>
</dbReference>
<dbReference type="InterPro" id="IPR016024">
    <property type="entry name" value="ARM-type_fold"/>
</dbReference>
<sequence>MVHMICLLCIQTVSSVDIEVSLKVLDAVVCYNCLPAESLPLFIITLCRTINVKELCEPCWKLMRNLLGTHLGHSAIYNMCRIMESRSYMEDAPLLRGAVFFVGMALWGAHRLYSLKNSPTSVLPSFYQAMTCPNEVVSYEIVLSITRLIKKYRKELQAVTWDILLDIIERLLQQLQNLDSPELKTIVHDLLTTVEELCDQNEFHGSQERYYELVESYADQRPESSLLNLISYRAQSIYPAKDGWIQNLQLLMDRFFRNECRSAVRIKVLDVLSFVLLINRQFYEEELINSVVISQLSHIPEDKDHQVRKLATQLLVDLAEGCHTHHFNSLLDIIEKVMARSLSPPLELEERDVAVYSASLEDVKTAVLGLLVILQTKLYTLPASHATRVYETLISHIQLHYKHGYSLPIASSIRLQAFDFLLLLRADSLHRLGLPNKDGVVRFSPYCLCDCMELERASEKKASGPLSPPTGPPSPVPTGPAVRLGYLPYSLLFRVLLQCLKQETDWKVLKLVLSKLPESLRYKVLIFTSPCNVDQLSSALCSMLSDPKTLERLRGTPEGFSRTDLHLAVVPVLTALISYHNYLDKTKQREMVYCLEQGLIYRCASQCVVALAICSVEMPDIIIKALPVLVVKLTHISATASMAIPLLEFLSTLARLPHLYRNFAAEQYASVFAISLPYTNPSKFNQYIVCLAHHVIAMWFIRCRLPFRKDFVPYITKGLRSNVLMSFDDTPEKDSFRARSTSLNERPKSRIQTSLTSASLGSADENSMAQADDNLKNLHLELTETCLDMMARYVFSNFTAVPKRSPVGEFLLAGGRTKTWLVGNKLVTVTTSVGTGTRSLLGLDSGDLQSGPESSSDSGVRVRQTKEAPAKLESQAGQQVSRGARDRVRSMSGGHGLRVGALDTTAPHTSGGPASLGPQTAPATKPEKASAGTQLPKAETTNLAAYVPLLTQGWAEILVRRPTGNTSWLMSLENPLSPFSSDINNMPLQELSNALMAAERFKEHRDTALYKSLSVPAAGTAKPPPLPRSNTDSAVVHEEGSPGEAYVPVEPPELEDFESSLGTDRHCQRPDTYSRSSSASSQEEKSHLEELAAGGIPIERAISSEGTRPAVDLSFQPSQTLSKSSSSPELQTLQDILGDLGDKADLGRLSPESKVRSQSGILDGEAATWSAPGEEGRVTVPPEGPLPSSSPRSPNGLRPRGYTISDSAPSRRGKRVERDTFKSRAAASSAEKVPGINPSFVFLQLYHSPFFGDESNKPILLPNESFERSVQLLDQIPSYDTHKIAVLYVGEGQSSSELAILSNEHGSYRYTEFLTGLGRLIELKDCQPDKVYLGGLDVCGEDGQFTYCWHDDIMQAVFHIATLMPTKDVDKHRCDKKRHLGNDFVSIIYNDSGEDFKLGTIKGQFNFVHVIITPLDYKCNLLTLQCRKDMEGLVDTSVAKIVSDRNLSFVARQMALHANMASQVHHSRSNPTDIYPSKWIARLRHIKRLRHRIREEVHYPNPSLPLMHPPAHTKAPAQAPAESTPTYETGQRKRLISSVDDFTEFV</sequence>
<proteinExistence type="predicted"/>
<dbReference type="SUPFAM" id="SSF48371">
    <property type="entry name" value="ARM repeat"/>
    <property type="match status" value="1"/>
</dbReference>
<organism evidence="16 17">
    <name type="scientific">Cricetulus griseus</name>
    <name type="common">Chinese hamster</name>
    <name type="synonym">Cricetulus barabensis griseus</name>
    <dbReference type="NCBI Taxonomy" id="10029"/>
    <lineage>
        <taxon>Eukaryota</taxon>
        <taxon>Metazoa</taxon>
        <taxon>Chordata</taxon>
        <taxon>Craniata</taxon>
        <taxon>Vertebrata</taxon>
        <taxon>Euteleostomi</taxon>
        <taxon>Mammalia</taxon>
        <taxon>Eutheria</taxon>
        <taxon>Euarchontoglires</taxon>
        <taxon>Glires</taxon>
        <taxon>Rodentia</taxon>
        <taxon>Myomorpha</taxon>
        <taxon>Muroidea</taxon>
        <taxon>Cricetidae</taxon>
        <taxon>Cricetinae</taxon>
        <taxon>Cricetulus</taxon>
    </lineage>
</organism>
<accession>G3HBQ8</accession>
<feature type="region of interest" description="Disordered" evidence="13">
    <location>
        <begin position="1500"/>
        <end position="1533"/>
    </location>
</feature>
<evidence type="ECO:0000256" key="9">
    <source>
        <dbReference type="ARBA" id="ARBA00054764"/>
    </source>
</evidence>
<feature type="domain" description="Rap-GAP" evidence="15">
    <location>
        <begin position="1270"/>
        <end position="1497"/>
    </location>
</feature>
<keyword evidence="5" id="KW-0832">Ubl conjugation</keyword>
<feature type="compositionally biased region" description="Polar residues" evidence="13">
    <location>
        <begin position="738"/>
        <end position="758"/>
    </location>
</feature>
<dbReference type="GO" id="GO:0046627">
    <property type="term" value="P:negative regulation of insulin receptor signaling pathway"/>
    <property type="evidence" value="ECO:0007669"/>
    <property type="project" value="TreeGrafter"/>
</dbReference>
<evidence type="ECO:0000256" key="13">
    <source>
        <dbReference type="SAM" id="MobiDB-lite"/>
    </source>
</evidence>
<keyword evidence="4" id="KW-0597">Phosphoprotein</keyword>
<dbReference type="FunFam" id="3.40.50.11210:FF:000004">
    <property type="entry name" value="Tuberin isoform X3"/>
    <property type="match status" value="1"/>
</dbReference>
<dbReference type="InterPro" id="IPR018515">
    <property type="entry name" value="Tuberin-type_domain"/>
</dbReference>
<evidence type="ECO:0000256" key="2">
    <source>
        <dbReference type="ARBA" id="ARBA00022468"/>
    </source>
</evidence>
<evidence type="ECO:0000256" key="12">
    <source>
        <dbReference type="PROSITE-ProRule" id="PRU00165"/>
    </source>
</evidence>
<evidence type="ECO:0000256" key="5">
    <source>
        <dbReference type="ARBA" id="ARBA00022843"/>
    </source>
</evidence>
<dbReference type="GO" id="GO:0005096">
    <property type="term" value="F:GTPase activator activity"/>
    <property type="evidence" value="ECO:0007669"/>
    <property type="project" value="UniProtKB-UniRule"/>
</dbReference>
<feature type="compositionally biased region" description="Low complexity" evidence="13">
    <location>
        <begin position="836"/>
        <end position="848"/>
    </location>
</feature>
<dbReference type="PRINTS" id="PR01431">
    <property type="entry name" value="TUBERIN"/>
</dbReference>
<dbReference type="PANTHER" id="PTHR10063">
    <property type="entry name" value="TUBERIN"/>
    <property type="match status" value="1"/>
</dbReference>
<dbReference type="GO" id="GO:0016241">
    <property type="term" value="P:regulation of macroautophagy"/>
    <property type="evidence" value="ECO:0007669"/>
    <property type="project" value="UniProtKB-ARBA"/>
</dbReference>
<dbReference type="GO" id="GO:0032007">
    <property type="term" value="P:negative regulation of TOR signaling"/>
    <property type="evidence" value="ECO:0007669"/>
    <property type="project" value="InterPro"/>
</dbReference>
<dbReference type="Gene3D" id="3.40.50.11210">
    <property type="entry name" value="Rap/Ran-GAP"/>
    <property type="match status" value="1"/>
</dbReference>
<evidence type="ECO:0000256" key="10">
    <source>
        <dbReference type="ARBA" id="ARBA00070662"/>
    </source>
</evidence>
<evidence type="ECO:0000256" key="6">
    <source>
        <dbReference type="ARBA" id="ARBA00023136"/>
    </source>
</evidence>
<dbReference type="PANTHER" id="PTHR10063:SF0">
    <property type="entry name" value="TUBERIN"/>
    <property type="match status" value="1"/>
</dbReference>
<evidence type="ECO:0000259" key="15">
    <source>
        <dbReference type="PROSITE" id="PS50085"/>
    </source>
</evidence>
<name>G3HBQ8_CRIGR</name>
<dbReference type="Pfam" id="PF03542">
    <property type="entry name" value="Tuberin"/>
    <property type="match status" value="1"/>
</dbReference>
<dbReference type="EMBL" id="JH000273">
    <property type="protein sequence ID" value="EGW04447.1"/>
    <property type="molecule type" value="Genomic_DNA"/>
</dbReference>
<dbReference type="InterPro" id="IPR027107">
    <property type="entry name" value="Tuberin/Ral-act_asu"/>
</dbReference>
<feature type="compositionally biased region" description="Basic and acidic residues" evidence="13">
    <location>
        <begin position="1144"/>
        <end position="1155"/>
    </location>
</feature>